<evidence type="ECO:0000313" key="1">
    <source>
        <dbReference type="EMBL" id="KAI0055389.1"/>
    </source>
</evidence>
<protein>
    <submittedName>
        <fullName evidence="1">Uncharacterized protein</fullName>
    </submittedName>
</protein>
<gene>
    <name evidence="1" type="ORF">BV25DRAFT_1921863</name>
</gene>
<sequence>MDPPQQLSREFPRDVWLCVLNNLPIGDIPAFRLVCRAFRDVGQLAALRSIVCRGVPKHVMELAESLKEDSPVRACMETFTFRDWTRCGFVGRRTDVLGHFDSTRYVGTYLCSIIALFPSVPKLRSLSFHFDLSNTAQDIQNDRRRFQTLILNTLATLPTLPYLTRLEITGLLPYHHGSWRVFSAFQKLETLQLTVRHLSPAPWLGSLLASLLKPPVATLTSLDIHFASYVGNPEGVRLSDITFPCLTNLSLKSVLLGGDTFVEPFIIAHISTLRSLSMTACGIVCGFNTHQSPEGRNWELFFDALDVGMVALTVLDITGYCYAVFDATAQVWTQIEVRPSWKRRDAAALERLQLNIQPVVIGQQVAELAL</sequence>
<keyword evidence="2" id="KW-1185">Reference proteome</keyword>
<reference evidence="1" key="1">
    <citation type="submission" date="2021-03" db="EMBL/GenBank/DDBJ databases">
        <authorList>
            <consortium name="DOE Joint Genome Institute"/>
            <person name="Ahrendt S."/>
            <person name="Looney B.P."/>
            <person name="Miyauchi S."/>
            <person name="Morin E."/>
            <person name="Drula E."/>
            <person name="Courty P.E."/>
            <person name="Chicoki N."/>
            <person name="Fauchery L."/>
            <person name="Kohler A."/>
            <person name="Kuo A."/>
            <person name="Labutti K."/>
            <person name="Pangilinan J."/>
            <person name="Lipzen A."/>
            <person name="Riley R."/>
            <person name="Andreopoulos W."/>
            <person name="He G."/>
            <person name="Johnson J."/>
            <person name="Barry K.W."/>
            <person name="Grigoriev I.V."/>
            <person name="Nagy L."/>
            <person name="Hibbett D."/>
            <person name="Henrissat B."/>
            <person name="Matheny P.B."/>
            <person name="Labbe J."/>
            <person name="Martin F."/>
        </authorList>
    </citation>
    <scope>NUCLEOTIDE SEQUENCE</scope>
    <source>
        <strain evidence="1">HHB10654</strain>
    </source>
</reference>
<evidence type="ECO:0000313" key="2">
    <source>
        <dbReference type="Proteomes" id="UP000814140"/>
    </source>
</evidence>
<name>A0ACB8SFQ4_9AGAM</name>
<dbReference type="Proteomes" id="UP000814140">
    <property type="component" value="Unassembled WGS sequence"/>
</dbReference>
<dbReference type="EMBL" id="MU277294">
    <property type="protein sequence ID" value="KAI0055389.1"/>
    <property type="molecule type" value="Genomic_DNA"/>
</dbReference>
<accession>A0ACB8SFQ4</accession>
<proteinExistence type="predicted"/>
<organism evidence="1 2">
    <name type="scientific">Artomyces pyxidatus</name>
    <dbReference type="NCBI Taxonomy" id="48021"/>
    <lineage>
        <taxon>Eukaryota</taxon>
        <taxon>Fungi</taxon>
        <taxon>Dikarya</taxon>
        <taxon>Basidiomycota</taxon>
        <taxon>Agaricomycotina</taxon>
        <taxon>Agaricomycetes</taxon>
        <taxon>Russulales</taxon>
        <taxon>Auriscalpiaceae</taxon>
        <taxon>Artomyces</taxon>
    </lineage>
</organism>
<comment type="caution">
    <text evidence="1">The sequence shown here is derived from an EMBL/GenBank/DDBJ whole genome shotgun (WGS) entry which is preliminary data.</text>
</comment>
<reference evidence="1" key="2">
    <citation type="journal article" date="2022" name="New Phytol.">
        <title>Evolutionary transition to the ectomycorrhizal habit in the genomes of a hyperdiverse lineage of mushroom-forming fungi.</title>
        <authorList>
            <person name="Looney B."/>
            <person name="Miyauchi S."/>
            <person name="Morin E."/>
            <person name="Drula E."/>
            <person name="Courty P.E."/>
            <person name="Kohler A."/>
            <person name="Kuo A."/>
            <person name="LaButti K."/>
            <person name="Pangilinan J."/>
            <person name="Lipzen A."/>
            <person name="Riley R."/>
            <person name="Andreopoulos W."/>
            <person name="He G."/>
            <person name="Johnson J."/>
            <person name="Nolan M."/>
            <person name="Tritt A."/>
            <person name="Barry K.W."/>
            <person name="Grigoriev I.V."/>
            <person name="Nagy L.G."/>
            <person name="Hibbett D."/>
            <person name="Henrissat B."/>
            <person name="Matheny P.B."/>
            <person name="Labbe J."/>
            <person name="Martin F.M."/>
        </authorList>
    </citation>
    <scope>NUCLEOTIDE SEQUENCE</scope>
    <source>
        <strain evidence="1">HHB10654</strain>
    </source>
</reference>